<dbReference type="PANTHER" id="PTHR11241:SF0">
    <property type="entry name" value="DEOXYURIDINE 5'-TRIPHOSPHATE NUCLEOTIDOHYDROLASE"/>
    <property type="match status" value="1"/>
</dbReference>
<reference evidence="7 8" key="1">
    <citation type="submission" date="2023-05" db="EMBL/GenBank/DDBJ databases">
        <title>Rombocin, a short stable natural nisin variant, displays selective antimicrobial activity against Listeria monocytogenes and employs dual mode of action to kill target bacterial strains.</title>
        <authorList>
            <person name="Wambui J."/>
            <person name="Stephan R."/>
            <person name="Kuipers O.P."/>
        </authorList>
    </citation>
    <scope>NUCLEOTIDE SEQUENCE [LARGE SCALE GENOMIC DNA]</scope>
    <source>
        <strain evidence="7 8">RC002</strain>
    </source>
</reference>
<sequence length="154" mass="16758">MIINVKRTSEDAVLPKFAHDSDSGFDLFTCEEITVAPGKKAVAKTGLIFETPIGWGIQIKNKSGITVKGVPTTSGNNADITVFEGTVDMDYRGEVGIMFKNEEDFEITIPKHTKLAQGVLRKVFYCTFKEVKEVSTTVRGEGGFGSTGTTLETK</sequence>
<comment type="catalytic activity">
    <reaction evidence="5">
        <text>dUTP + H2O = dUMP + diphosphate + H(+)</text>
        <dbReference type="Rhea" id="RHEA:10248"/>
        <dbReference type="ChEBI" id="CHEBI:15377"/>
        <dbReference type="ChEBI" id="CHEBI:15378"/>
        <dbReference type="ChEBI" id="CHEBI:33019"/>
        <dbReference type="ChEBI" id="CHEBI:61555"/>
        <dbReference type="ChEBI" id="CHEBI:246422"/>
        <dbReference type="EC" id="3.6.1.23"/>
    </reaction>
</comment>
<evidence type="ECO:0000256" key="4">
    <source>
        <dbReference type="ARBA" id="ARBA00023080"/>
    </source>
</evidence>
<dbReference type="InterPro" id="IPR036157">
    <property type="entry name" value="dUTPase-like_sf"/>
</dbReference>
<keyword evidence="8" id="KW-1185">Reference proteome</keyword>
<dbReference type="NCBIfam" id="TIGR00576">
    <property type="entry name" value="dut"/>
    <property type="match status" value="1"/>
</dbReference>
<feature type="domain" description="dUTPase-like" evidence="6">
    <location>
        <begin position="12"/>
        <end position="148"/>
    </location>
</feature>
<dbReference type="Pfam" id="PF00692">
    <property type="entry name" value="dUTPase"/>
    <property type="match status" value="1"/>
</dbReference>
<dbReference type="RefSeq" id="WP_284131100.1">
    <property type="nucleotide sequence ID" value="NZ_JASKYM010000001.1"/>
</dbReference>
<dbReference type="NCBIfam" id="NF001862">
    <property type="entry name" value="PRK00601.1"/>
    <property type="match status" value="1"/>
</dbReference>
<name>A0ABT7E5A3_9FIRM</name>
<dbReference type="Gene3D" id="2.70.40.10">
    <property type="match status" value="1"/>
</dbReference>
<dbReference type="InterPro" id="IPR008181">
    <property type="entry name" value="dUTPase"/>
</dbReference>
<comment type="similarity">
    <text evidence="1">Belongs to the dUTPase family.</text>
</comment>
<protein>
    <recommendedName>
        <fullName evidence="2">dUTP diphosphatase</fullName>
        <ecNumber evidence="2">3.6.1.23</ecNumber>
    </recommendedName>
</protein>
<dbReference type="EMBL" id="JASKYM010000001">
    <property type="protein sequence ID" value="MDK2562114.1"/>
    <property type="molecule type" value="Genomic_DNA"/>
</dbReference>
<evidence type="ECO:0000256" key="3">
    <source>
        <dbReference type="ARBA" id="ARBA00022801"/>
    </source>
</evidence>
<dbReference type="EC" id="3.6.1.23" evidence="2"/>
<dbReference type="SUPFAM" id="SSF51283">
    <property type="entry name" value="dUTPase-like"/>
    <property type="match status" value="1"/>
</dbReference>
<dbReference type="PANTHER" id="PTHR11241">
    <property type="entry name" value="DEOXYURIDINE 5'-TRIPHOSPHATE NUCLEOTIDOHYDROLASE"/>
    <property type="match status" value="1"/>
</dbReference>
<evidence type="ECO:0000259" key="6">
    <source>
        <dbReference type="Pfam" id="PF00692"/>
    </source>
</evidence>
<proteinExistence type="inferred from homology"/>
<evidence type="ECO:0000313" key="8">
    <source>
        <dbReference type="Proteomes" id="UP001301012"/>
    </source>
</evidence>
<dbReference type="InterPro" id="IPR033704">
    <property type="entry name" value="dUTPase_trimeric"/>
</dbReference>
<gene>
    <name evidence="7" type="primary">dut</name>
    <name evidence="7" type="ORF">QOZ84_01025</name>
</gene>
<dbReference type="CDD" id="cd07557">
    <property type="entry name" value="trimeric_dUTPase"/>
    <property type="match status" value="1"/>
</dbReference>
<dbReference type="InterPro" id="IPR029054">
    <property type="entry name" value="dUTPase-like"/>
</dbReference>
<keyword evidence="4" id="KW-0546">Nucleotide metabolism</keyword>
<organism evidence="7 8">
    <name type="scientific">Romboutsia sedimentorum</name>
    <dbReference type="NCBI Taxonomy" id="1368474"/>
    <lineage>
        <taxon>Bacteria</taxon>
        <taxon>Bacillati</taxon>
        <taxon>Bacillota</taxon>
        <taxon>Clostridia</taxon>
        <taxon>Peptostreptococcales</taxon>
        <taxon>Peptostreptococcaceae</taxon>
        <taxon>Romboutsia</taxon>
    </lineage>
</organism>
<evidence type="ECO:0000313" key="7">
    <source>
        <dbReference type="EMBL" id="MDK2562114.1"/>
    </source>
</evidence>
<evidence type="ECO:0000256" key="5">
    <source>
        <dbReference type="ARBA" id="ARBA00047686"/>
    </source>
</evidence>
<comment type="caution">
    <text evidence="7">The sequence shown here is derived from an EMBL/GenBank/DDBJ whole genome shotgun (WGS) entry which is preliminary data.</text>
</comment>
<dbReference type="Proteomes" id="UP001301012">
    <property type="component" value="Unassembled WGS sequence"/>
</dbReference>
<keyword evidence="3 7" id="KW-0378">Hydrolase</keyword>
<dbReference type="GO" id="GO:0004170">
    <property type="term" value="F:dUTP diphosphatase activity"/>
    <property type="evidence" value="ECO:0007669"/>
    <property type="project" value="UniProtKB-EC"/>
</dbReference>
<evidence type="ECO:0000256" key="2">
    <source>
        <dbReference type="ARBA" id="ARBA00012379"/>
    </source>
</evidence>
<evidence type="ECO:0000256" key="1">
    <source>
        <dbReference type="ARBA" id="ARBA00006581"/>
    </source>
</evidence>
<accession>A0ABT7E5A3</accession>